<evidence type="ECO:0000259" key="6">
    <source>
        <dbReference type="Pfam" id="PF01095"/>
    </source>
</evidence>
<dbReference type="KEGG" id="xbc:ELE36_02930"/>
<dbReference type="SUPFAM" id="SSF51126">
    <property type="entry name" value="Pectin lyase-like"/>
    <property type="match status" value="1"/>
</dbReference>
<evidence type="ECO:0000256" key="3">
    <source>
        <dbReference type="ARBA" id="ARBA00023085"/>
    </source>
</evidence>
<dbReference type="InterPro" id="IPR000070">
    <property type="entry name" value="Pectinesterase_cat"/>
</dbReference>
<evidence type="ECO:0000256" key="2">
    <source>
        <dbReference type="ARBA" id="ARBA00022801"/>
    </source>
</evidence>
<dbReference type="RefSeq" id="WP_129831669.1">
    <property type="nucleotide sequence ID" value="NZ_CP035704.1"/>
</dbReference>
<dbReference type="EC" id="3.1.1.11" evidence="5"/>
<keyword evidence="8" id="KW-1185">Reference proteome</keyword>
<dbReference type="GO" id="GO:0009279">
    <property type="term" value="C:cell outer membrane"/>
    <property type="evidence" value="ECO:0007669"/>
    <property type="project" value="TreeGrafter"/>
</dbReference>
<evidence type="ECO:0000256" key="4">
    <source>
        <dbReference type="PROSITE-ProRule" id="PRU10040"/>
    </source>
</evidence>
<keyword evidence="2 5" id="KW-0378">Hydrolase</keyword>
<protein>
    <recommendedName>
        <fullName evidence="5">Pectinesterase</fullName>
        <ecNumber evidence="5">3.1.1.11</ecNumber>
    </recommendedName>
</protein>
<dbReference type="Pfam" id="PF01095">
    <property type="entry name" value="Pectinesterase"/>
    <property type="match status" value="1"/>
</dbReference>
<dbReference type="PANTHER" id="PTHR31321:SF57">
    <property type="entry name" value="PECTINESTERASE 53-RELATED"/>
    <property type="match status" value="1"/>
</dbReference>
<dbReference type="GO" id="GO:0030599">
    <property type="term" value="F:pectinesterase activity"/>
    <property type="evidence" value="ECO:0007669"/>
    <property type="project" value="UniProtKB-UniRule"/>
</dbReference>
<dbReference type="InterPro" id="IPR006311">
    <property type="entry name" value="TAT_signal"/>
</dbReference>
<dbReference type="EMBL" id="CP035704">
    <property type="protein sequence ID" value="QBB69412.1"/>
    <property type="molecule type" value="Genomic_DNA"/>
</dbReference>
<gene>
    <name evidence="7" type="ORF">ELE36_02930</name>
</gene>
<dbReference type="PROSITE" id="PS51318">
    <property type="entry name" value="TAT"/>
    <property type="match status" value="1"/>
</dbReference>
<reference evidence="7 8" key="1">
    <citation type="submission" date="2019-01" db="EMBL/GenBank/DDBJ databases">
        <title>Pseudolysobacter antarctica gen. nov., sp. nov., isolated from Fildes Peninsula, Antarctica.</title>
        <authorList>
            <person name="Wei Z."/>
            <person name="Peng F."/>
        </authorList>
    </citation>
    <scope>NUCLEOTIDE SEQUENCE [LARGE SCALE GENOMIC DNA]</scope>
    <source>
        <strain evidence="7 8">AQ6-296</strain>
    </source>
</reference>
<evidence type="ECO:0000313" key="7">
    <source>
        <dbReference type="EMBL" id="QBB69412.1"/>
    </source>
</evidence>
<comment type="catalytic activity">
    <reaction evidence="5">
        <text>[(1-&gt;4)-alpha-D-galacturonosyl methyl ester](n) + n H2O = [(1-&gt;4)-alpha-D-galacturonosyl](n) + n methanol + n H(+)</text>
        <dbReference type="Rhea" id="RHEA:22380"/>
        <dbReference type="Rhea" id="RHEA-COMP:14570"/>
        <dbReference type="Rhea" id="RHEA-COMP:14573"/>
        <dbReference type="ChEBI" id="CHEBI:15377"/>
        <dbReference type="ChEBI" id="CHEBI:15378"/>
        <dbReference type="ChEBI" id="CHEBI:17790"/>
        <dbReference type="ChEBI" id="CHEBI:140522"/>
        <dbReference type="ChEBI" id="CHEBI:140523"/>
        <dbReference type="EC" id="3.1.1.11"/>
    </reaction>
</comment>
<comment type="pathway">
    <text evidence="5">Glycan metabolism; pectin degradation; 2-dehydro-3-deoxy-D-gluconate from pectin: step 1/5.</text>
</comment>
<accession>A0A411HFZ5</accession>
<keyword evidence="3 5" id="KW-0063">Aspartyl esterase</keyword>
<dbReference type="GO" id="GO:0042545">
    <property type="term" value="P:cell wall modification"/>
    <property type="evidence" value="ECO:0007669"/>
    <property type="project" value="UniProtKB-UniRule"/>
</dbReference>
<dbReference type="OrthoDB" id="191551at2"/>
<feature type="active site" evidence="4">
    <location>
        <position position="208"/>
    </location>
</feature>
<dbReference type="InterPro" id="IPR011050">
    <property type="entry name" value="Pectin_lyase_fold/virulence"/>
</dbReference>
<dbReference type="InterPro" id="IPR012334">
    <property type="entry name" value="Pectin_lyas_fold"/>
</dbReference>
<dbReference type="AlphaFoldDB" id="A0A411HFZ5"/>
<dbReference type="Proteomes" id="UP000291562">
    <property type="component" value="Chromosome"/>
</dbReference>
<proteinExistence type="inferred from homology"/>
<feature type="domain" description="Pectinesterase catalytic" evidence="6">
    <location>
        <begin position="49"/>
        <end position="350"/>
    </location>
</feature>
<evidence type="ECO:0000313" key="8">
    <source>
        <dbReference type="Proteomes" id="UP000291562"/>
    </source>
</evidence>
<sequence length="377" mass="41089">MNHPRRHFLQAAALASLAPIGCLRLRPAAAFDAVVTLENGRASHPNIPNFASVRAAIDAAPADGKRIWRIRITPGRWHEKLVIDKPNIRLIGDDRETCIVSYDAAAGHLAPDGEPWGTWRCASIIVRAPGFSVHSMSIENGFDYLGEIAHPTLQAIGANGAQAVALMLDAGSDCALLEDVNISGQQDTLFVDSGRCLLRNCRVAGSVDFIFGGGQCVLEHCEILSRFRPGKQRQGYVAVPSTLASQRYGLVFRDCRLLKESAVPARSVALGRPWRPTRTFSDGRYGDPAIRGNAAFIDCWMDDHIDAVGWDAMTYTARDGSRVLFTPQEARLAEYASRGPGALHDAIRIWLSAEESAAYATARVLQGWDYNSTAAMF</sequence>
<evidence type="ECO:0000256" key="5">
    <source>
        <dbReference type="RuleBase" id="RU000589"/>
    </source>
</evidence>
<dbReference type="UniPathway" id="UPA00545">
    <property type="reaction ID" value="UER00823"/>
</dbReference>
<name>A0A411HFZ5_9GAMM</name>
<dbReference type="Gene3D" id="2.160.20.10">
    <property type="entry name" value="Single-stranded right-handed beta-helix, Pectin lyase-like"/>
    <property type="match status" value="1"/>
</dbReference>
<dbReference type="PROSITE" id="PS00503">
    <property type="entry name" value="PECTINESTERASE_2"/>
    <property type="match status" value="1"/>
</dbReference>
<evidence type="ECO:0000256" key="1">
    <source>
        <dbReference type="ARBA" id="ARBA00008891"/>
    </source>
</evidence>
<comment type="similarity">
    <text evidence="1">Belongs to the pectinesterase family.</text>
</comment>
<dbReference type="GO" id="GO:0045490">
    <property type="term" value="P:pectin catabolic process"/>
    <property type="evidence" value="ECO:0007669"/>
    <property type="project" value="UniProtKB-UniRule"/>
</dbReference>
<organism evidence="7 8">
    <name type="scientific">Pseudolysobacter antarcticus</name>
    <dbReference type="NCBI Taxonomy" id="2511995"/>
    <lineage>
        <taxon>Bacteria</taxon>
        <taxon>Pseudomonadati</taxon>
        <taxon>Pseudomonadota</taxon>
        <taxon>Gammaproteobacteria</taxon>
        <taxon>Lysobacterales</taxon>
        <taxon>Rhodanobacteraceae</taxon>
        <taxon>Pseudolysobacter</taxon>
    </lineage>
</organism>
<dbReference type="PANTHER" id="PTHR31321">
    <property type="entry name" value="ACYL-COA THIOESTER HYDROLASE YBHC-RELATED"/>
    <property type="match status" value="1"/>
</dbReference>
<dbReference type="InterPro" id="IPR033131">
    <property type="entry name" value="Pectinesterase_Asp_AS"/>
</dbReference>